<dbReference type="InterPro" id="IPR011701">
    <property type="entry name" value="MFS"/>
</dbReference>
<evidence type="ECO:0000313" key="9">
    <source>
        <dbReference type="EMBL" id="MBB5638970.1"/>
    </source>
</evidence>
<feature type="transmembrane region" description="Helical" evidence="7">
    <location>
        <begin position="171"/>
        <end position="190"/>
    </location>
</feature>
<dbReference type="GO" id="GO:0005886">
    <property type="term" value="C:plasma membrane"/>
    <property type="evidence" value="ECO:0007669"/>
    <property type="project" value="UniProtKB-SubCell"/>
</dbReference>
<feature type="domain" description="Major facilitator superfamily (MFS) profile" evidence="8">
    <location>
        <begin position="19"/>
        <end position="519"/>
    </location>
</feature>
<dbReference type="Pfam" id="PF07690">
    <property type="entry name" value="MFS_1"/>
    <property type="match status" value="1"/>
</dbReference>
<sequence length="532" mass="58108">MLPNFKMEGERNKFIKILIVITCITAAVMELIDTSIVNVALTNISGTLGATLEDASWVVTAYAIANVIVIPLTGFLSRYFGRKNYYLASIILFTLASYMCGNAGSLWMLVFWRFVQGVGGGALLAVSQGILFDQFKPEEKGIAGGIFGMGIVIGPTIGPILGGYIVDNYHWALIFDINIPIGIVAALLTWKFVDKKADEYNIDRKSIPIDYIGILSLTIGIGALQYILEKGQSDDWFEDETIRYLTAAAILGLGLFIWWELTTKNPAINLRVMKSRNLIGSNILTFVCGFGLFGSVYLFPVMVQRVMGYTPTESGLSMIPGALVTIFAMPFIGAGLGKGIKPIYFVSLGFALFILHGYTSSQAAPDADKWWFIITQICRGVGTGCLTVPLLTQAVVGLKTEDMPYGISLNNMFRQLGGAFGIAIMNTYATNRFATHRMDLVSNLQENNPLLNERLYGITQGMIAKGMNPSIARQAANGVLDHSLSNQAQMQAYLDGFLLIAIFFVCTIPFMLLLKNETMDAETRAKVAAAAH</sequence>
<proteinExistence type="predicted"/>
<keyword evidence="4 7" id="KW-0812">Transmembrane</keyword>
<feature type="transmembrane region" description="Helical" evidence="7">
    <location>
        <begin position="370"/>
        <end position="391"/>
    </location>
</feature>
<dbReference type="SUPFAM" id="SSF103473">
    <property type="entry name" value="MFS general substrate transporter"/>
    <property type="match status" value="1"/>
</dbReference>
<evidence type="ECO:0000256" key="1">
    <source>
        <dbReference type="ARBA" id="ARBA00004651"/>
    </source>
</evidence>
<dbReference type="InterPro" id="IPR036259">
    <property type="entry name" value="MFS_trans_sf"/>
</dbReference>
<dbReference type="PANTHER" id="PTHR23501:SF174">
    <property type="entry name" value="MULTIDRUG EXPORT PROTEIN EMRB-RELATED"/>
    <property type="match status" value="1"/>
</dbReference>
<comment type="subcellular location">
    <subcellularLocation>
        <location evidence="1">Cell membrane</location>
        <topology evidence="1">Multi-pass membrane protein</topology>
    </subcellularLocation>
</comment>
<accession>A0A7W8ZS00</accession>
<dbReference type="InterPro" id="IPR004638">
    <property type="entry name" value="EmrB-like"/>
</dbReference>
<gene>
    <name evidence="9" type="ORF">HDE68_004908</name>
</gene>
<feature type="transmembrane region" description="Helical" evidence="7">
    <location>
        <begin position="211"/>
        <end position="229"/>
    </location>
</feature>
<evidence type="ECO:0000256" key="5">
    <source>
        <dbReference type="ARBA" id="ARBA00022989"/>
    </source>
</evidence>
<comment type="caution">
    <text evidence="9">The sequence shown here is derived from an EMBL/GenBank/DDBJ whole genome shotgun (WGS) entry which is preliminary data.</text>
</comment>
<evidence type="ECO:0000256" key="3">
    <source>
        <dbReference type="ARBA" id="ARBA00022475"/>
    </source>
</evidence>
<feature type="transmembrane region" description="Helical" evidence="7">
    <location>
        <begin position="412"/>
        <end position="429"/>
    </location>
</feature>
<dbReference type="Gene3D" id="1.20.1720.10">
    <property type="entry name" value="Multidrug resistance protein D"/>
    <property type="match status" value="1"/>
</dbReference>
<feature type="transmembrane region" description="Helical" evidence="7">
    <location>
        <begin position="14"/>
        <end position="37"/>
    </location>
</feature>
<evidence type="ECO:0000313" key="10">
    <source>
        <dbReference type="Proteomes" id="UP000537204"/>
    </source>
</evidence>
<feature type="transmembrane region" description="Helical" evidence="7">
    <location>
        <begin position="282"/>
        <end position="303"/>
    </location>
</feature>
<feature type="transmembrane region" description="Helical" evidence="7">
    <location>
        <begin position="241"/>
        <end position="261"/>
    </location>
</feature>
<dbReference type="CDD" id="cd17503">
    <property type="entry name" value="MFS_LmrB_MDR_like"/>
    <property type="match status" value="1"/>
</dbReference>
<feature type="transmembrane region" description="Helical" evidence="7">
    <location>
        <begin position="315"/>
        <end position="336"/>
    </location>
</feature>
<feature type="transmembrane region" description="Helical" evidence="7">
    <location>
        <begin position="110"/>
        <end position="132"/>
    </location>
</feature>
<dbReference type="AlphaFoldDB" id="A0A7W8ZS00"/>
<dbReference type="NCBIfam" id="TIGR00711">
    <property type="entry name" value="efflux_EmrB"/>
    <property type="match status" value="1"/>
</dbReference>
<dbReference type="InterPro" id="IPR001958">
    <property type="entry name" value="Tet-R_TetA/multi-R_MdtG-like"/>
</dbReference>
<evidence type="ECO:0000256" key="6">
    <source>
        <dbReference type="ARBA" id="ARBA00023136"/>
    </source>
</evidence>
<name>A0A7W8ZS00_9SPHI</name>
<dbReference type="Gene3D" id="1.20.1250.20">
    <property type="entry name" value="MFS general substrate transporter like domains"/>
    <property type="match status" value="1"/>
</dbReference>
<organism evidence="9 10">
    <name type="scientific">Pedobacter cryoconitis</name>
    <dbReference type="NCBI Taxonomy" id="188932"/>
    <lineage>
        <taxon>Bacteria</taxon>
        <taxon>Pseudomonadati</taxon>
        <taxon>Bacteroidota</taxon>
        <taxon>Sphingobacteriia</taxon>
        <taxon>Sphingobacteriales</taxon>
        <taxon>Sphingobacteriaceae</taxon>
        <taxon>Pedobacter</taxon>
    </lineage>
</organism>
<dbReference type="EMBL" id="JACHCE010000011">
    <property type="protein sequence ID" value="MBB5638970.1"/>
    <property type="molecule type" value="Genomic_DNA"/>
</dbReference>
<protein>
    <submittedName>
        <fullName evidence="9">DHA2 family multidrug resistance protein</fullName>
    </submittedName>
</protein>
<keyword evidence="2" id="KW-0813">Transport</keyword>
<dbReference type="RefSeq" id="WP_260171853.1">
    <property type="nucleotide sequence ID" value="NZ_JACHCE010000011.1"/>
</dbReference>
<dbReference type="Proteomes" id="UP000537204">
    <property type="component" value="Unassembled WGS sequence"/>
</dbReference>
<dbReference type="GO" id="GO:0022857">
    <property type="term" value="F:transmembrane transporter activity"/>
    <property type="evidence" value="ECO:0007669"/>
    <property type="project" value="InterPro"/>
</dbReference>
<dbReference type="PRINTS" id="PR01035">
    <property type="entry name" value="TCRTETA"/>
</dbReference>
<keyword evidence="3" id="KW-1003">Cell membrane</keyword>
<reference evidence="9 10" key="1">
    <citation type="submission" date="2020-08" db="EMBL/GenBank/DDBJ databases">
        <title>Genomic Encyclopedia of Type Strains, Phase IV (KMG-V): Genome sequencing to study the core and pangenomes of soil and plant-associated prokaryotes.</title>
        <authorList>
            <person name="Whitman W."/>
        </authorList>
    </citation>
    <scope>NUCLEOTIDE SEQUENCE [LARGE SCALE GENOMIC DNA]</scope>
    <source>
        <strain evidence="9 10">S3M1</strain>
    </source>
</reference>
<keyword evidence="5 7" id="KW-1133">Transmembrane helix</keyword>
<keyword evidence="6 7" id="KW-0472">Membrane</keyword>
<evidence type="ECO:0000256" key="7">
    <source>
        <dbReference type="SAM" id="Phobius"/>
    </source>
</evidence>
<dbReference type="PANTHER" id="PTHR23501">
    <property type="entry name" value="MAJOR FACILITATOR SUPERFAMILY"/>
    <property type="match status" value="1"/>
</dbReference>
<evidence type="ECO:0000256" key="4">
    <source>
        <dbReference type="ARBA" id="ARBA00022692"/>
    </source>
</evidence>
<feature type="transmembrane region" description="Helical" evidence="7">
    <location>
        <begin position="492"/>
        <end position="514"/>
    </location>
</feature>
<feature type="transmembrane region" description="Helical" evidence="7">
    <location>
        <begin position="84"/>
        <end position="104"/>
    </location>
</feature>
<evidence type="ECO:0000256" key="2">
    <source>
        <dbReference type="ARBA" id="ARBA00022448"/>
    </source>
</evidence>
<dbReference type="InterPro" id="IPR020846">
    <property type="entry name" value="MFS_dom"/>
</dbReference>
<dbReference type="PROSITE" id="PS50850">
    <property type="entry name" value="MFS"/>
    <property type="match status" value="1"/>
</dbReference>
<feature type="transmembrane region" description="Helical" evidence="7">
    <location>
        <begin position="144"/>
        <end position="165"/>
    </location>
</feature>
<evidence type="ECO:0000259" key="8">
    <source>
        <dbReference type="PROSITE" id="PS50850"/>
    </source>
</evidence>
<feature type="transmembrane region" description="Helical" evidence="7">
    <location>
        <begin position="343"/>
        <end position="364"/>
    </location>
</feature>
<feature type="transmembrane region" description="Helical" evidence="7">
    <location>
        <begin position="57"/>
        <end position="77"/>
    </location>
</feature>